<keyword evidence="3" id="KW-0808">Transferase</keyword>
<dbReference type="InterPro" id="IPR001091">
    <property type="entry name" value="RM_Methyltransferase"/>
</dbReference>
<evidence type="ECO:0000313" key="7">
    <source>
        <dbReference type="Proteomes" id="UP001597337"/>
    </source>
</evidence>
<dbReference type="InterPro" id="IPR029063">
    <property type="entry name" value="SAM-dependent_MTases_sf"/>
</dbReference>
<dbReference type="PROSITE" id="PS00092">
    <property type="entry name" value="N6_MTASE"/>
    <property type="match status" value="1"/>
</dbReference>
<accession>A0ABW4Y792</accession>
<dbReference type="SUPFAM" id="SSF53335">
    <property type="entry name" value="S-adenosyl-L-methionine-dependent methyltransferases"/>
    <property type="match status" value="1"/>
</dbReference>
<keyword evidence="2" id="KW-0489">Methyltransferase</keyword>
<feature type="domain" description="DNA methylase N-4/N-6" evidence="5">
    <location>
        <begin position="176"/>
        <end position="236"/>
    </location>
</feature>
<organism evidence="6 7">
    <name type="scientific">Thiorhodococcus fuscus</name>
    <dbReference type="NCBI Taxonomy" id="527200"/>
    <lineage>
        <taxon>Bacteria</taxon>
        <taxon>Pseudomonadati</taxon>
        <taxon>Pseudomonadota</taxon>
        <taxon>Gammaproteobacteria</taxon>
        <taxon>Chromatiales</taxon>
        <taxon>Chromatiaceae</taxon>
        <taxon>Thiorhodococcus</taxon>
    </lineage>
</organism>
<dbReference type="EC" id="2.1.1.-" evidence="4"/>
<sequence>MNDVWTDAVVIGEATLYLGNCLEILRVLPEVDAVITDPPYCSGGLHAGERARAPEQKYEHGGQALKRGTFAHDAKDQRSFTSWCAEWMTRLPLREGGYLLAFIDWRNQPAMADAVQWSGLIWRGTCPWDKGLGARAPHKGYARHQAEYIVWGTRGPCRPVELGPFPGVYRHPVRPSDKHHLAGKPTPLMDELCRWVPPGSLILDPFMGSGTTGVAAVRSGRRFIGIEIDPVHFKTARRRLMEAQEGSKRDETKLVEA</sequence>
<evidence type="ECO:0000313" key="6">
    <source>
        <dbReference type="EMBL" id="MFD2112036.1"/>
    </source>
</evidence>
<gene>
    <name evidence="6" type="ORF">ACFSJC_09315</name>
</gene>
<evidence type="ECO:0000256" key="4">
    <source>
        <dbReference type="RuleBase" id="RU362026"/>
    </source>
</evidence>
<name>A0ABW4Y792_9GAMM</name>
<dbReference type="PRINTS" id="PR00508">
    <property type="entry name" value="S21N4MTFRASE"/>
</dbReference>
<dbReference type="Pfam" id="PF01555">
    <property type="entry name" value="N6_N4_Mtase"/>
    <property type="match status" value="1"/>
</dbReference>
<dbReference type="EMBL" id="JBHUHX010000018">
    <property type="protein sequence ID" value="MFD2112036.1"/>
    <property type="molecule type" value="Genomic_DNA"/>
</dbReference>
<evidence type="ECO:0000256" key="2">
    <source>
        <dbReference type="ARBA" id="ARBA00022603"/>
    </source>
</evidence>
<proteinExistence type="inferred from homology"/>
<evidence type="ECO:0000259" key="5">
    <source>
        <dbReference type="Pfam" id="PF01555"/>
    </source>
</evidence>
<dbReference type="PANTHER" id="PTHR13370:SF3">
    <property type="entry name" value="TRNA (GUANINE(10)-N2)-METHYLTRANSFERASE HOMOLOG"/>
    <property type="match status" value="1"/>
</dbReference>
<comment type="caution">
    <text evidence="6">The sequence shown here is derived from an EMBL/GenBank/DDBJ whole genome shotgun (WGS) entry which is preliminary data.</text>
</comment>
<evidence type="ECO:0000256" key="1">
    <source>
        <dbReference type="ARBA" id="ARBA00006594"/>
    </source>
</evidence>
<comment type="similarity">
    <text evidence="1 4">Belongs to the N(4)/N(6)-methyltransferase family.</text>
</comment>
<dbReference type="Proteomes" id="UP001597337">
    <property type="component" value="Unassembled WGS sequence"/>
</dbReference>
<dbReference type="RefSeq" id="WP_386025975.1">
    <property type="nucleotide sequence ID" value="NZ_JBHUHX010000018.1"/>
</dbReference>
<dbReference type="Gene3D" id="3.40.50.150">
    <property type="entry name" value="Vaccinia Virus protein VP39"/>
    <property type="match status" value="1"/>
</dbReference>
<dbReference type="InterPro" id="IPR002941">
    <property type="entry name" value="DNA_methylase_N4/N6"/>
</dbReference>
<reference evidence="7" key="1">
    <citation type="journal article" date="2019" name="Int. J. Syst. Evol. Microbiol.">
        <title>The Global Catalogue of Microorganisms (GCM) 10K type strain sequencing project: providing services to taxonomists for standard genome sequencing and annotation.</title>
        <authorList>
            <consortium name="The Broad Institute Genomics Platform"/>
            <consortium name="The Broad Institute Genome Sequencing Center for Infectious Disease"/>
            <person name="Wu L."/>
            <person name="Ma J."/>
        </authorList>
    </citation>
    <scope>NUCLEOTIDE SEQUENCE [LARGE SCALE GENOMIC DNA]</scope>
    <source>
        <strain evidence="7">KACC 12597</strain>
    </source>
</reference>
<keyword evidence="7" id="KW-1185">Reference proteome</keyword>
<dbReference type="PANTHER" id="PTHR13370">
    <property type="entry name" value="RNA METHYLASE-RELATED"/>
    <property type="match status" value="1"/>
</dbReference>
<protein>
    <recommendedName>
        <fullName evidence="4">Methyltransferase</fullName>
        <ecNumber evidence="4">2.1.1.-</ecNumber>
    </recommendedName>
</protein>
<evidence type="ECO:0000256" key="3">
    <source>
        <dbReference type="ARBA" id="ARBA00022679"/>
    </source>
</evidence>
<dbReference type="InterPro" id="IPR002052">
    <property type="entry name" value="DNA_methylase_N6_adenine_CS"/>
</dbReference>